<proteinExistence type="predicted"/>
<keyword evidence="2" id="KW-1185">Reference proteome</keyword>
<dbReference type="SUPFAM" id="SSF56973">
    <property type="entry name" value="Aerolisin/ETX pore-forming domain"/>
    <property type="match status" value="1"/>
</dbReference>
<reference evidence="1 2" key="1">
    <citation type="submission" date="2023-05" db="EMBL/GenBank/DDBJ databases">
        <title>A 100% complete, gapless, phased diploid assembly of the Scenedesmus obliquus UTEX 3031 genome.</title>
        <authorList>
            <person name="Biondi T.C."/>
            <person name="Hanschen E.R."/>
            <person name="Kwon T."/>
            <person name="Eng W."/>
            <person name="Kruse C.P.S."/>
            <person name="Koehler S.I."/>
            <person name="Kunde Y."/>
            <person name="Gleasner C.D."/>
            <person name="You Mak K.T."/>
            <person name="Polle J."/>
            <person name="Hovde B.T."/>
            <person name="Starkenburg S.R."/>
        </authorList>
    </citation>
    <scope>NUCLEOTIDE SEQUENCE [LARGE SCALE GENOMIC DNA]</scope>
    <source>
        <strain evidence="1 2">DOE0152z</strain>
    </source>
</reference>
<protein>
    <recommendedName>
        <fullName evidence="3">Pherophorin domain-containing protein</fullName>
    </recommendedName>
</protein>
<dbReference type="Gene3D" id="2.170.15.10">
    <property type="entry name" value="Proaerolysin, chain A, domain 3"/>
    <property type="match status" value="1"/>
</dbReference>
<accession>A0ABY8U4V3</accession>
<name>A0ABY8U4V3_TETOB</name>
<dbReference type="EMBL" id="CP126214">
    <property type="protein sequence ID" value="WIA16129.1"/>
    <property type="molecule type" value="Genomic_DNA"/>
</dbReference>
<organism evidence="1 2">
    <name type="scientific">Tetradesmus obliquus</name>
    <name type="common">Green alga</name>
    <name type="synonym">Acutodesmus obliquus</name>
    <dbReference type="NCBI Taxonomy" id="3088"/>
    <lineage>
        <taxon>Eukaryota</taxon>
        <taxon>Viridiplantae</taxon>
        <taxon>Chlorophyta</taxon>
        <taxon>core chlorophytes</taxon>
        <taxon>Chlorophyceae</taxon>
        <taxon>CS clade</taxon>
        <taxon>Sphaeropleales</taxon>
        <taxon>Scenedesmaceae</taxon>
        <taxon>Tetradesmus</taxon>
    </lineage>
</organism>
<evidence type="ECO:0008006" key="3">
    <source>
        <dbReference type="Google" id="ProtNLM"/>
    </source>
</evidence>
<sequence>MTYAKEFAYSEKAVAEIGIPFLNKASVEFSATQKFTTTDTNTETRTSTVTYALQQQIPGLTAQTVIANASAGMIQVKVPCTIVTTYTCDKVTTEANTMIMQTNGVLNAVDSMLRITYGPQGNCCPDDKGVYNACCSFCFLKPACKEYAADNTTMCCPAQTNVRNPCCDK</sequence>
<evidence type="ECO:0000313" key="1">
    <source>
        <dbReference type="EMBL" id="WIA16129.1"/>
    </source>
</evidence>
<dbReference type="Proteomes" id="UP001244341">
    <property type="component" value="Chromosome 7b"/>
</dbReference>
<gene>
    <name evidence="1" type="ORF">OEZ85_012847</name>
</gene>
<evidence type="ECO:0000313" key="2">
    <source>
        <dbReference type="Proteomes" id="UP001244341"/>
    </source>
</evidence>